<keyword evidence="3" id="KW-1185">Reference proteome</keyword>
<feature type="region of interest" description="Disordered" evidence="1">
    <location>
        <begin position="1"/>
        <end position="59"/>
    </location>
</feature>
<accession>A0A066YZ15</accession>
<reference evidence="2 3" key="1">
    <citation type="submission" date="2014-05" db="EMBL/GenBank/DDBJ databases">
        <title>Draft Genome Sequence of Kitasatospora cheerisanensis KCTC 2395.</title>
        <authorList>
            <person name="Nam D.H."/>
        </authorList>
    </citation>
    <scope>NUCLEOTIDE SEQUENCE [LARGE SCALE GENOMIC DNA]</scope>
    <source>
        <strain evidence="2 3">KCTC 2395</strain>
    </source>
</reference>
<dbReference type="Proteomes" id="UP000027178">
    <property type="component" value="Unassembled WGS sequence"/>
</dbReference>
<comment type="caution">
    <text evidence="2">The sequence shown here is derived from an EMBL/GenBank/DDBJ whole genome shotgun (WGS) entry which is preliminary data.</text>
</comment>
<feature type="compositionally biased region" description="Gly residues" evidence="1">
    <location>
        <begin position="39"/>
        <end position="50"/>
    </location>
</feature>
<proteinExistence type="predicted"/>
<evidence type="ECO:0000313" key="2">
    <source>
        <dbReference type="EMBL" id="KDN85204.1"/>
    </source>
</evidence>
<protein>
    <submittedName>
        <fullName evidence="2">Uncharacterized protein</fullName>
    </submittedName>
</protein>
<name>A0A066YZ15_9ACTN</name>
<evidence type="ECO:0000256" key="1">
    <source>
        <dbReference type="SAM" id="MobiDB-lite"/>
    </source>
</evidence>
<dbReference type="HOGENOM" id="CLU_2954414_0_0_11"/>
<organism evidence="2 3">
    <name type="scientific">Kitasatospora cheerisanensis KCTC 2395</name>
    <dbReference type="NCBI Taxonomy" id="1348663"/>
    <lineage>
        <taxon>Bacteria</taxon>
        <taxon>Bacillati</taxon>
        <taxon>Actinomycetota</taxon>
        <taxon>Actinomycetes</taxon>
        <taxon>Kitasatosporales</taxon>
        <taxon>Streptomycetaceae</taxon>
        <taxon>Kitasatospora</taxon>
    </lineage>
</organism>
<gene>
    <name evidence="2" type="ORF">KCH_30230</name>
</gene>
<dbReference type="PATRIC" id="fig|1348663.4.peg.2906"/>
<evidence type="ECO:0000313" key="3">
    <source>
        <dbReference type="Proteomes" id="UP000027178"/>
    </source>
</evidence>
<dbReference type="AlphaFoldDB" id="A0A066YZ15"/>
<dbReference type="EMBL" id="JNBY01000086">
    <property type="protein sequence ID" value="KDN85204.1"/>
    <property type="molecule type" value="Genomic_DNA"/>
</dbReference>
<sequence length="59" mass="5837">MLGRAVRAQGAPRGAEKKADGRSYGMNCSADEGRPAPGRTGGGPVSGRGSAGSPVSPPW</sequence>